<evidence type="ECO:0000313" key="5">
    <source>
        <dbReference type="Proteomes" id="UP000196239"/>
    </source>
</evidence>
<dbReference type="EMBL" id="LN890280">
    <property type="protein sequence ID" value="CUR52269.1"/>
    <property type="molecule type" value="Genomic_DNA"/>
</dbReference>
<sequence>MSLSQQRQFTPGQLTIVDLVDRILDKGVVITGDITISIVGVDLLSLKINLVIASLETAKRYGIKLPWERWEKEQKRIPQKITPQKHAKR</sequence>
<dbReference type="KEGG" id="ndv:NDEV_1504"/>
<gene>
    <name evidence="4" type="ORF">NDEV_1504</name>
</gene>
<dbReference type="PANTHER" id="PTHR35344">
    <property type="entry name" value="GAS VESICLE STRUCTURAL PROTEIN 2-RELATED"/>
    <property type="match status" value="1"/>
</dbReference>
<dbReference type="InterPro" id="IPR000638">
    <property type="entry name" value="Gas-vesicle_GvpA-like"/>
</dbReference>
<evidence type="ECO:0000256" key="3">
    <source>
        <dbReference type="ARBA" id="ARBA00035646"/>
    </source>
</evidence>
<dbReference type="PROSITE" id="PS00234">
    <property type="entry name" value="GAS_VESICLE_A_1"/>
    <property type="match status" value="1"/>
</dbReference>
<comment type="similarity">
    <text evidence="3">Belongs to the gas vesicle GvpA family.</text>
</comment>
<evidence type="ECO:0000256" key="1">
    <source>
        <dbReference type="ARBA" id="ARBA00022987"/>
    </source>
</evidence>
<dbReference type="GO" id="GO:0005198">
    <property type="term" value="F:structural molecule activity"/>
    <property type="evidence" value="ECO:0007669"/>
    <property type="project" value="InterPro"/>
</dbReference>
<keyword evidence="5" id="KW-1185">Reference proteome</keyword>
<dbReference type="InterPro" id="IPR018493">
    <property type="entry name" value="GvpA-like_CS"/>
</dbReference>
<evidence type="ECO:0000256" key="2">
    <source>
        <dbReference type="ARBA" id="ARBA00035108"/>
    </source>
</evidence>
<dbReference type="Proteomes" id="UP000196239">
    <property type="component" value="Chromosome 1"/>
</dbReference>
<dbReference type="GO" id="GO:0031411">
    <property type="term" value="C:gas vesicle"/>
    <property type="evidence" value="ECO:0007669"/>
    <property type="project" value="UniProtKB-SubCell"/>
</dbReference>
<comment type="subcellular location">
    <subcellularLocation>
        <location evidence="2">Gas vesicle</location>
    </subcellularLocation>
</comment>
<protein>
    <submittedName>
        <fullName evidence="4">Gas vesicle structural protein GvpJ</fullName>
    </submittedName>
</protein>
<dbReference type="Pfam" id="PF00741">
    <property type="entry name" value="Gas_vesicle"/>
    <property type="match status" value="1"/>
</dbReference>
<reference evidence="5" key="1">
    <citation type="submission" date="2015-10" db="EMBL/GenBank/DDBJ databases">
        <authorList>
            <person name="Lehtovirta-Morley L.E."/>
            <person name="Vieille C."/>
        </authorList>
    </citation>
    <scope>NUCLEOTIDE SEQUENCE [LARGE SCALE GENOMIC DNA]</scope>
</reference>
<evidence type="ECO:0000313" key="4">
    <source>
        <dbReference type="EMBL" id="CUR52269.1"/>
    </source>
</evidence>
<dbReference type="PANTHER" id="PTHR35344:SF4">
    <property type="entry name" value="GAS VESICLE PROTEIN A1"/>
    <property type="match status" value="1"/>
</dbReference>
<dbReference type="AlphaFoldDB" id="A0A128A4J1"/>
<proteinExistence type="inferred from homology"/>
<name>A0A128A4J1_9ARCH</name>
<keyword evidence="1" id="KW-0304">Gas vesicle</keyword>
<organism evidence="4 5">
    <name type="scientific">Nitrosotalea devaniterrae</name>
    <dbReference type="NCBI Taxonomy" id="1078905"/>
    <lineage>
        <taxon>Archaea</taxon>
        <taxon>Nitrososphaerota</taxon>
        <taxon>Nitrososphaeria</taxon>
        <taxon>Nitrosotaleales</taxon>
        <taxon>Nitrosotaleaceae</taxon>
        <taxon>Nitrosotalea</taxon>
    </lineage>
</organism>
<dbReference type="GO" id="GO:0012506">
    <property type="term" value="C:vesicle membrane"/>
    <property type="evidence" value="ECO:0007669"/>
    <property type="project" value="InterPro"/>
</dbReference>
<dbReference type="InterPro" id="IPR050530">
    <property type="entry name" value="GvpA"/>
</dbReference>
<accession>A0A128A4J1</accession>